<gene>
    <name evidence="3" type="primary">ORF 3</name>
</gene>
<reference evidence="3" key="1">
    <citation type="journal article" date="1996" name="Arch. Virol.">
        <title>Characterization, nucleotide sequence and genome organization of leek white stripe virus, a putative new species of the genus Necrovirus.</title>
        <authorList>
            <person name="Lot H."/>
            <person name="Rubino L."/>
            <person name="Delecolle B."/>
            <person name="Jacquemond M."/>
            <person name="Turturo C."/>
            <person name="Russo M."/>
        </authorList>
    </citation>
    <scope>NUCLEOTIDE SEQUENCE [LARGE SCALE GENOMIC DNA]</scope>
</reference>
<feature type="transmembrane region" description="Helical" evidence="2">
    <location>
        <begin position="20"/>
        <end position="38"/>
    </location>
</feature>
<evidence type="ECO:0000313" key="3">
    <source>
        <dbReference type="EMBL" id="CAA64249.1"/>
    </source>
</evidence>
<keyword evidence="2" id="KW-0472">Membrane</keyword>
<dbReference type="InterPro" id="IPR035284">
    <property type="entry name" value="DUF5428"/>
</dbReference>
<dbReference type="EMBL" id="X94560">
    <property type="protein sequence ID" value="CAA64249.1"/>
    <property type="molecule type" value="Genomic_RNA"/>
</dbReference>
<evidence type="ECO:0000256" key="2">
    <source>
        <dbReference type="SAM" id="Phobius"/>
    </source>
</evidence>
<sequence length="100" mass="11288">MERRPLCSCFLGHENLPLSPFIACYFLFCFIIMSEPMYRSDDSSSSKTRSKRSEGTTAQVASKSAVHKEGDFKMSLEKEGPVISMTVVGDKVEFTQNFNF</sequence>
<keyword evidence="2" id="KW-1133">Transmembrane helix</keyword>
<dbReference type="Pfam" id="PF17493">
    <property type="entry name" value="DUF5428"/>
    <property type="match status" value="1"/>
</dbReference>
<dbReference type="KEGG" id="vg:1403824"/>
<organism evidence="3">
    <name type="scientific">Leek white stripe virus</name>
    <dbReference type="NCBI Taxonomy" id="45224"/>
    <lineage>
        <taxon>Viruses</taxon>
        <taxon>Riboviria</taxon>
        <taxon>Orthornavirae</taxon>
        <taxon>Kitrinoviricota</taxon>
        <taxon>Tolucaviricetes</taxon>
        <taxon>Tolivirales</taxon>
        <taxon>Tombusviridae</taxon>
        <taxon>Procedovirinae</taxon>
        <taxon>Betanecrovirus</taxon>
        <taxon>Betanecrovirus porri</taxon>
    </lineage>
</organism>
<evidence type="ECO:0000256" key="1">
    <source>
        <dbReference type="SAM" id="MobiDB-lite"/>
    </source>
</evidence>
<dbReference type="RefSeq" id="NP_044742.1">
    <property type="nucleotide sequence ID" value="NC_001822.1"/>
</dbReference>
<dbReference type="Proteomes" id="UP000201332">
    <property type="component" value="Segment"/>
</dbReference>
<protein>
    <submittedName>
        <fullName evidence="3">ORF 3 protein</fullName>
    </submittedName>
</protein>
<proteinExistence type="predicted"/>
<keyword evidence="2" id="KW-0812">Transmembrane</keyword>
<feature type="region of interest" description="Disordered" evidence="1">
    <location>
        <begin position="38"/>
        <end position="66"/>
    </location>
</feature>
<keyword evidence="4" id="KW-1185">Reference proteome</keyword>
<accession>Q83104</accession>
<name>Q83104_9TOMB</name>
<evidence type="ECO:0000313" key="4">
    <source>
        <dbReference type="Proteomes" id="UP000201332"/>
    </source>
</evidence>
<dbReference type="OrthoDB" id="29288at10239"/>
<dbReference type="GeneID" id="1403824"/>